<organism evidence="2">
    <name type="scientific">Propionibacterium freudenreichii subsp. freudenreichii</name>
    <dbReference type="NCBI Taxonomy" id="66712"/>
    <lineage>
        <taxon>Bacteria</taxon>
        <taxon>Bacillati</taxon>
        <taxon>Actinomycetota</taxon>
        <taxon>Actinomycetes</taxon>
        <taxon>Propionibacteriales</taxon>
        <taxon>Propionibacteriaceae</taxon>
        <taxon>Propionibacterium</taxon>
    </lineage>
</organism>
<feature type="domain" description="CinA C-terminal" evidence="1">
    <location>
        <begin position="13"/>
        <end position="162"/>
    </location>
</feature>
<evidence type="ECO:0000259" key="1">
    <source>
        <dbReference type="Pfam" id="PF02464"/>
    </source>
</evidence>
<dbReference type="KEGG" id="pfre:RM25_0878"/>
<gene>
    <name evidence="2" type="primary">cinA</name>
    <name evidence="2" type="ORF">PFCIRM138_02495</name>
</gene>
<protein>
    <submittedName>
        <fullName evidence="2">CinA, Competence-damaged protein</fullName>
    </submittedName>
</protein>
<dbReference type="GeneID" id="61222028"/>
<dbReference type="Pfam" id="PF02464">
    <property type="entry name" value="CinA"/>
    <property type="match status" value="1"/>
</dbReference>
<dbReference type="SUPFAM" id="SSF142433">
    <property type="entry name" value="CinA-like"/>
    <property type="match status" value="1"/>
</dbReference>
<reference evidence="2" key="1">
    <citation type="submission" date="2014-08" db="EMBL/GenBank/DDBJ databases">
        <authorList>
            <person name="Falentin Helene"/>
        </authorList>
    </citation>
    <scope>NUCLEOTIDE SEQUENCE</scope>
</reference>
<dbReference type="NCBIfam" id="TIGR00199">
    <property type="entry name" value="PncC_domain"/>
    <property type="match status" value="1"/>
</dbReference>
<name>A0A0B7NPL7_PROFF</name>
<dbReference type="EMBL" id="LM676387">
    <property type="protein sequence ID" value="CEP25810.1"/>
    <property type="molecule type" value="Genomic_DNA"/>
</dbReference>
<sequence>MSDSTAADGARGLAEQVIHRYRDRSLSLATCESITGGGIGWTLTMVPGSSEVFRGGLITYASSLKAQLAGVDAGFIARHGVINEQTARQMAAGAARACAADVAVSVTGTAGPTGEDGVAPGVVWLGLSWLGTVRARQLRLEGGRDAIRQATIEESLGYLLKALTWPQ</sequence>
<dbReference type="AlphaFoldDB" id="A0A0B7NPL7"/>
<accession>A0A0B7NPL7</accession>
<dbReference type="PATRIC" id="fig|66712.6.peg.903"/>
<evidence type="ECO:0000313" key="2">
    <source>
        <dbReference type="EMBL" id="CEP25810.1"/>
    </source>
</evidence>
<proteinExistence type="predicted"/>
<dbReference type="InterPro" id="IPR008136">
    <property type="entry name" value="CinA_C"/>
</dbReference>
<dbReference type="RefSeq" id="WP_044636098.1">
    <property type="nucleotide sequence ID" value="NZ_CP010341.1"/>
</dbReference>
<dbReference type="InterPro" id="IPR036653">
    <property type="entry name" value="CinA-like_C"/>
</dbReference>
<dbReference type="Gene3D" id="3.90.950.20">
    <property type="entry name" value="CinA-like"/>
    <property type="match status" value="1"/>
</dbReference>